<keyword evidence="3" id="KW-0560">Oxidoreductase</keyword>
<organism evidence="6 7">
    <name type="scientific">Didymella heteroderae</name>
    <dbReference type="NCBI Taxonomy" id="1769908"/>
    <lineage>
        <taxon>Eukaryota</taxon>
        <taxon>Fungi</taxon>
        <taxon>Dikarya</taxon>
        <taxon>Ascomycota</taxon>
        <taxon>Pezizomycotina</taxon>
        <taxon>Dothideomycetes</taxon>
        <taxon>Pleosporomycetidae</taxon>
        <taxon>Pleosporales</taxon>
        <taxon>Pleosporineae</taxon>
        <taxon>Didymellaceae</taxon>
        <taxon>Didymella</taxon>
    </lineage>
</organism>
<evidence type="ECO:0000256" key="1">
    <source>
        <dbReference type="ARBA" id="ARBA00010617"/>
    </source>
</evidence>
<reference evidence="6" key="1">
    <citation type="submission" date="2019-04" db="EMBL/GenBank/DDBJ databases">
        <title>Sequencing of skin fungus with MAO and IRED activity.</title>
        <authorList>
            <person name="Marsaioli A.J."/>
            <person name="Bonatto J.M.C."/>
            <person name="Reis Junior O."/>
        </authorList>
    </citation>
    <scope>NUCLEOTIDE SEQUENCE</scope>
    <source>
        <strain evidence="6">28M1</strain>
    </source>
</reference>
<dbReference type="OrthoDB" id="1055148at2759"/>
<evidence type="ECO:0000313" key="6">
    <source>
        <dbReference type="EMBL" id="KAF3034667.1"/>
    </source>
</evidence>
<evidence type="ECO:0000256" key="2">
    <source>
        <dbReference type="ARBA" id="ARBA00022723"/>
    </source>
</evidence>
<comment type="similarity">
    <text evidence="1">Belongs to the cytochrome P450 family.</text>
</comment>
<protein>
    <submittedName>
        <fullName evidence="6">Uncharacterized protein</fullName>
    </submittedName>
</protein>
<evidence type="ECO:0000256" key="5">
    <source>
        <dbReference type="ARBA" id="ARBA00023033"/>
    </source>
</evidence>
<keyword evidence="4" id="KW-0408">Iron</keyword>
<gene>
    <name evidence="6" type="ORF">E8E12_002946</name>
</gene>
<evidence type="ECO:0000313" key="7">
    <source>
        <dbReference type="Proteomes" id="UP000758155"/>
    </source>
</evidence>
<evidence type="ECO:0000256" key="4">
    <source>
        <dbReference type="ARBA" id="ARBA00023004"/>
    </source>
</evidence>
<dbReference type="AlphaFoldDB" id="A0A9P4WKM6"/>
<dbReference type="Gene3D" id="1.10.630.10">
    <property type="entry name" value="Cytochrome P450"/>
    <property type="match status" value="1"/>
</dbReference>
<dbReference type="EMBL" id="SWKV01000065">
    <property type="protein sequence ID" value="KAF3034667.1"/>
    <property type="molecule type" value="Genomic_DNA"/>
</dbReference>
<accession>A0A9P4WKM6</accession>
<dbReference type="GO" id="GO:0016705">
    <property type="term" value="F:oxidoreductase activity, acting on paired donors, with incorporation or reduction of molecular oxygen"/>
    <property type="evidence" value="ECO:0007669"/>
    <property type="project" value="InterPro"/>
</dbReference>
<dbReference type="InterPro" id="IPR050364">
    <property type="entry name" value="Cytochrome_P450_fung"/>
</dbReference>
<dbReference type="GO" id="GO:0004497">
    <property type="term" value="F:monooxygenase activity"/>
    <property type="evidence" value="ECO:0007669"/>
    <property type="project" value="UniProtKB-KW"/>
</dbReference>
<keyword evidence="5" id="KW-0503">Monooxygenase</keyword>
<dbReference type="PANTHER" id="PTHR46300:SF2">
    <property type="entry name" value="CYTOCHROME P450 MONOOXYGENASE ALNH-RELATED"/>
    <property type="match status" value="1"/>
</dbReference>
<sequence length="106" mass="12257">MRDHFLFKAGRRFCQGTHVAERSLFLGYLRLLWAFNFKKALDEGGVPIAPDAAELTEGALVQPRPFPARFQSRSSEKVEEIRREWKLMEDPLDEDGQWKVPPEGLQ</sequence>
<evidence type="ECO:0000256" key="3">
    <source>
        <dbReference type="ARBA" id="ARBA00023002"/>
    </source>
</evidence>
<dbReference type="InterPro" id="IPR036396">
    <property type="entry name" value="Cyt_P450_sf"/>
</dbReference>
<dbReference type="GO" id="GO:0005506">
    <property type="term" value="F:iron ion binding"/>
    <property type="evidence" value="ECO:0007669"/>
    <property type="project" value="InterPro"/>
</dbReference>
<keyword evidence="7" id="KW-1185">Reference proteome</keyword>
<keyword evidence="2" id="KW-0479">Metal-binding</keyword>
<dbReference type="SUPFAM" id="SSF48264">
    <property type="entry name" value="Cytochrome P450"/>
    <property type="match status" value="1"/>
</dbReference>
<dbReference type="PANTHER" id="PTHR46300">
    <property type="entry name" value="P450, PUTATIVE (EUROFUNG)-RELATED-RELATED"/>
    <property type="match status" value="1"/>
</dbReference>
<dbReference type="Proteomes" id="UP000758155">
    <property type="component" value="Unassembled WGS sequence"/>
</dbReference>
<proteinExistence type="inferred from homology"/>
<dbReference type="GO" id="GO:0020037">
    <property type="term" value="F:heme binding"/>
    <property type="evidence" value="ECO:0007669"/>
    <property type="project" value="InterPro"/>
</dbReference>
<comment type="caution">
    <text evidence="6">The sequence shown here is derived from an EMBL/GenBank/DDBJ whole genome shotgun (WGS) entry which is preliminary data.</text>
</comment>
<name>A0A9P4WKM6_9PLEO</name>